<dbReference type="EMBL" id="SDOV01000002">
    <property type="protein sequence ID" value="KAH7643540.1"/>
    <property type="molecule type" value="Genomic_DNA"/>
</dbReference>
<dbReference type="SMART" id="SM00249">
    <property type="entry name" value="PHD"/>
    <property type="match status" value="3"/>
</dbReference>
<dbReference type="PROSITE" id="PS01359">
    <property type="entry name" value="ZF_PHD_1"/>
    <property type="match status" value="3"/>
</dbReference>
<evidence type="ECO:0000256" key="1">
    <source>
        <dbReference type="ARBA" id="ARBA00004123"/>
    </source>
</evidence>
<dbReference type="GO" id="GO:0008270">
    <property type="term" value="F:zinc ion binding"/>
    <property type="evidence" value="ECO:0007669"/>
    <property type="project" value="UniProtKB-KW"/>
</dbReference>
<keyword evidence="2" id="KW-0479">Metal-binding</keyword>
<reference evidence="15" key="2">
    <citation type="journal article" date="2021" name="World Allergy Organ. J.">
        <title>Chromosome-level assembly of Dermatophagoides farinae genome and transcriptome reveals two novel allergens Der f 37 and Der f 39.</title>
        <authorList>
            <person name="Chen J."/>
            <person name="Cai Z."/>
            <person name="Fan D."/>
            <person name="Hu J."/>
            <person name="Hou Y."/>
            <person name="He Y."/>
            <person name="Zhang Z."/>
            <person name="Zhao Z."/>
            <person name="Gao P."/>
            <person name="Hu W."/>
            <person name="Sun J."/>
            <person name="Li J."/>
            <person name="Ji K."/>
        </authorList>
    </citation>
    <scope>NUCLEOTIDE SEQUENCE</scope>
    <source>
        <strain evidence="15">JKM2019</strain>
    </source>
</reference>
<feature type="compositionally biased region" description="Basic and acidic residues" evidence="11">
    <location>
        <begin position="1913"/>
        <end position="1931"/>
    </location>
</feature>
<dbReference type="Proteomes" id="UP000828236">
    <property type="component" value="Unassembled WGS sequence"/>
</dbReference>
<feature type="compositionally biased region" description="Acidic residues" evidence="11">
    <location>
        <begin position="92"/>
        <end position="103"/>
    </location>
</feature>
<dbReference type="GO" id="GO:0000978">
    <property type="term" value="F:RNA polymerase II cis-regulatory region sequence-specific DNA binding"/>
    <property type="evidence" value="ECO:0007669"/>
    <property type="project" value="TreeGrafter"/>
</dbReference>
<evidence type="ECO:0000256" key="4">
    <source>
        <dbReference type="ARBA" id="ARBA00022833"/>
    </source>
</evidence>
<evidence type="ECO:0000256" key="5">
    <source>
        <dbReference type="ARBA" id="ARBA00023015"/>
    </source>
</evidence>
<feature type="compositionally biased region" description="Low complexity" evidence="11">
    <location>
        <begin position="2200"/>
        <end position="2230"/>
    </location>
</feature>
<dbReference type="InterPro" id="IPR018359">
    <property type="entry name" value="Bromodomain_CS"/>
</dbReference>
<name>A0A9D4SJM2_DERFA</name>
<feature type="domain" description="PHD-type" evidence="13">
    <location>
        <begin position="2267"/>
        <end position="2318"/>
    </location>
</feature>
<evidence type="ECO:0000256" key="9">
    <source>
        <dbReference type="PROSITE-ProRule" id="PRU00035"/>
    </source>
</evidence>
<evidence type="ECO:0000256" key="2">
    <source>
        <dbReference type="ARBA" id="ARBA00022723"/>
    </source>
</evidence>
<dbReference type="Gene3D" id="3.30.40.10">
    <property type="entry name" value="Zinc/RING finger domain, C3HC4 (zinc finger)"/>
    <property type="match status" value="3"/>
</dbReference>
<evidence type="ECO:0000259" key="14">
    <source>
        <dbReference type="PROSITE" id="PS50827"/>
    </source>
</evidence>
<dbReference type="Pfam" id="PF00628">
    <property type="entry name" value="PHD"/>
    <property type="match status" value="3"/>
</dbReference>
<dbReference type="PROSITE" id="PS50827">
    <property type="entry name" value="DDT"/>
    <property type="match status" value="1"/>
</dbReference>
<dbReference type="PROSITE" id="PS50014">
    <property type="entry name" value="BROMODOMAIN_2"/>
    <property type="match status" value="1"/>
</dbReference>
<feature type="compositionally biased region" description="Low complexity" evidence="11">
    <location>
        <begin position="43"/>
        <end position="58"/>
    </location>
</feature>
<evidence type="ECO:0000259" key="13">
    <source>
        <dbReference type="PROSITE" id="PS50016"/>
    </source>
</evidence>
<evidence type="ECO:0000313" key="15">
    <source>
        <dbReference type="EMBL" id="KAH7643540.1"/>
    </source>
</evidence>
<feature type="region of interest" description="Disordered" evidence="11">
    <location>
        <begin position="1842"/>
        <end position="1931"/>
    </location>
</feature>
<dbReference type="Pfam" id="PF00439">
    <property type="entry name" value="Bromodomain"/>
    <property type="match status" value="1"/>
</dbReference>
<feature type="domain" description="PHD-type" evidence="13">
    <location>
        <begin position="352"/>
        <end position="399"/>
    </location>
</feature>
<dbReference type="CDD" id="cd05509">
    <property type="entry name" value="Bromo_gcn5_like"/>
    <property type="match status" value="1"/>
</dbReference>
<dbReference type="CDD" id="cd15560">
    <property type="entry name" value="PHD2_3_BPTF"/>
    <property type="match status" value="1"/>
</dbReference>
<evidence type="ECO:0000259" key="12">
    <source>
        <dbReference type="PROSITE" id="PS50014"/>
    </source>
</evidence>
<dbReference type="PROSITE" id="PS50016">
    <property type="entry name" value="ZF_PHD_2"/>
    <property type="match status" value="3"/>
</dbReference>
<evidence type="ECO:0000256" key="6">
    <source>
        <dbReference type="ARBA" id="ARBA00023117"/>
    </source>
</evidence>
<organism evidence="15">
    <name type="scientific">Dermatophagoides farinae</name>
    <name type="common">American house dust mite</name>
    <dbReference type="NCBI Taxonomy" id="6954"/>
    <lineage>
        <taxon>Eukaryota</taxon>
        <taxon>Metazoa</taxon>
        <taxon>Ecdysozoa</taxon>
        <taxon>Arthropoda</taxon>
        <taxon>Chelicerata</taxon>
        <taxon>Arachnida</taxon>
        <taxon>Acari</taxon>
        <taxon>Acariformes</taxon>
        <taxon>Sarcoptiformes</taxon>
        <taxon>Astigmata</taxon>
        <taxon>Psoroptidia</taxon>
        <taxon>Analgoidea</taxon>
        <taxon>Pyroglyphidae</taxon>
        <taxon>Dermatophagoidinae</taxon>
        <taxon>Dermatophagoides</taxon>
    </lineage>
</organism>
<sequence length="2434" mass="275861">MRKSRPRKRGRPPKNQSNNNNKYLNTKINKVIIDDDDDEDSNHSSSTTNTSRSSGTNNKYQTRSTRRSSTRSSSTVVELTKKRGRKRKKTESEDELCDDEYYYDEPATQSDEDVDDSDKDNDDDDDDDVDVDDDKDDENEIDEFEEEEELEEESEEEEGTEQTGKRRGRPPREKAPVYLDDQEVPELSLPSSSEDLLITGNELIRTLSIYEILRHFSNTLRLSPFRFEDFCISLLIDEQTYLLSEIHIQLLKALIREDDLIGTQHGPQDIRDSINVYLHLCDHVTWPEVLKIYLSSDYKKNKPIMDQSLMNDTYPFTSVDKKLILLQHLCDDFLNTQVVRDAINSEGKLDHDEHCRSCHKNGEMLMCDSCPAVFHLSCLDPPLKQVPEQEWFCPICKQNQVMGVTDCVNEYERQMPRQEPIGWDRHGRQYWFLARRIIVEDTKSDKVWYYTTRLQFDELLECIDDEMYESDLCKTLSELHDDIYKQMGITEKLTKIAKGSRKSYLEVVNEELYLKRSSKIKSNSTDDQSVIGEKIAELETKLAVDEEDLRGAGGGGGGGMQTRLKTGTLPQKSFTMTTNYLRNQTSLYNTIQAFRDEETVIVVADNEKTLTRTQRRALPATYFEVNLFNLGFEGNYRNYQNIYSLIPMALSRNQVQDDRDRRRHLSHKFSLTPMSDLKWASYNQVITAAPVTTAHGPKPMLINTLRQALLQFELNFPNPLMHSNWKRHRDNWIKAVKICSEPREFGLALYILESSMKPVLFNNAWNDLLGFTVLQRTTQLERDELKKKEKKSGRSAAAAASAMAIEVAELMSSMLDPNDSSTASKYNPLGGGAGVKLVNGKLRHQIWKQKGEEYRLSGVGGWFWLTSIRNPYKVVKCDLEKNLSLTPNVDDDVVMKESESDDNNNNQNEEIKTEKIDENSTMKTDDDDDDGNDENFIVKISEFLTEKTSKKRKFYYPKIFQESKLDKLLSCRMNQLTFERKQKKENDDVDDEKKNDVLIKPLKSTQPPVSITSCCYSISCDSNSSTVLPSSCSSPVENGHHNCYSPLCSYLAKNQNLINGNCCSSIKKEEMIFKDLTESVELQKIITVDDVEQFAKKVVSFTSKAQLPPSTRFTNGKFKSIFIPLDYELRQLGRTGGQYEISGFNYNAKINPSIWPYGLTPRPSFRITWLFRVYNLPTLHCVALQLRVLWASVRWDDLAQKPPISGTNTITTDVDVQTIEILKRRDMPPFGLRSEYHIRKITVPIDVPIYRSREIPTPNRSGLRERRRPESPQNRGPRMDENWVREEELEIWEIKQFNDKQIHLARQKAIQEQRQKELEMKRKLQETGSVHNKTSIDTVRFVNGGNINLHPNTATSFGKTLTAKFSTLITNRVSPKCSNTSSNSSTQSTTHHPTIATLNTSLPYGSTIHTSNGQAIRLQTTNVTKPSSSQLFIRDGNNFQLLTSTASPVTANNRTYILRTPLNSTGGGSTVTTNTTTTTTTGRPIFISNNFNTTTSPIIRSVNTIQHSNIRHSIPIIATNCPKKISTATTVNAILTTNTLKNVMTTTTATTVTTTATVTATATSSSSSSSSSPVLSAINVTNSKNITCLPLKLSDGRTHYLPLSSLSTAAASASGTGTASGGGVGTNQTVQISLNSNNQIRFITTKPIINASNSPSAVGLRSNNSTIVTGGGGDNNNNNQSQSQPKAIFVATSGNNAMLAPTTTPLNTIVLTNANNQKVILHSAATSAATATPTTLNQMGIKTIQIGGGNNQSTARILTKSPIIVRNPNVVTTGQQTDPIPASTLSKANVINSNTSSSNLQNKESEEKDFVVTAEMTQDIVRKALMNPNVAPEIAQKLLALQKHHQEQADSPNYQQQFNQQHQQQSLPNKNEYTTSNHRISQRSSSLSTTTRSSRYSRSKYDNDGDYIYEYPQPERHSRTPRPVRDEKEDTERICSNVIKQMIDKIEKEIRSNKHKEVMAERKHKKNMQMKIKFRQNHIEVIRRNILRRKSVFNQHIKCMVEREIDEKLKQAQRKLAAAHAKSSLVKTASSSSSNQTVTTVNQSNNVKLTISGVKHKLDSKDFDSNNKSNNNSSSTETPESESRSIKRQRLANTSGSKSSSSPSSSSNVDSQSTVNNVAAAKSPHHQTQKKSPKSKTATNYCICNRTDDKSMMIACDDCGRWYHIKCIGMDKQEADDLEQYFCLDCKDRNPKLNDDQSKKSNSLSNNNSKSSPRSTTVTTTPTTTNVRKSGPGRKPKHHHHHNRSTATNNNSNDNHKVVIEHEDDDKEYCFCKEKYESEKFYICCDQCNDWFHGRCVGVTCIRADQIDEYFCPRCQGEESRSYRNIQPLVDGDFQRMEKIVKTVKSHRSSWPFLKPVDGKQVPDYYTVIKEPMDLQQISNRISGRNYKRFTEFIYDMHKIFDNCRYYNEPSSQYCFFANTLEEVFERKLRELKD</sequence>
<dbReference type="Gene3D" id="1.20.920.10">
    <property type="entry name" value="Bromodomain-like"/>
    <property type="match status" value="1"/>
</dbReference>
<accession>A0A9D4SJM2</accession>
<feature type="domain" description="Bromo" evidence="12">
    <location>
        <begin position="2345"/>
        <end position="2415"/>
    </location>
</feature>
<dbReference type="SMART" id="SM00571">
    <property type="entry name" value="DDT"/>
    <property type="match status" value="1"/>
</dbReference>
<keyword evidence="8" id="KW-0539">Nucleus</keyword>
<dbReference type="InterPro" id="IPR019787">
    <property type="entry name" value="Znf_PHD-finger"/>
</dbReference>
<dbReference type="PANTHER" id="PTHR45975:SF2">
    <property type="entry name" value="NUCLEOSOME-REMODELING FACTOR SUBUNIT BPTF"/>
    <property type="match status" value="1"/>
</dbReference>
<keyword evidence="7" id="KW-0804">Transcription</keyword>
<dbReference type="Pfam" id="PF15613">
    <property type="entry name" value="WSD"/>
    <property type="match status" value="1"/>
</dbReference>
<feature type="domain" description="DDT" evidence="14">
    <location>
        <begin position="200"/>
        <end position="260"/>
    </location>
</feature>
<dbReference type="SUPFAM" id="SSF47370">
    <property type="entry name" value="Bromodomain"/>
    <property type="match status" value="1"/>
</dbReference>
<dbReference type="OrthoDB" id="784962at2759"/>
<feature type="compositionally biased region" description="Basic and acidic residues" evidence="11">
    <location>
        <begin position="909"/>
        <end position="924"/>
    </location>
</feature>
<feature type="region of interest" description="Disordered" evidence="11">
    <location>
        <begin position="890"/>
        <end position="931"/>
    </location>
</feature>
<evidence type="ECO:0000256" key="7">
    <source>
        <dbReference type="ARBA" id="ARBA00023163"/>
    </source>
</evidence>
<feature type="domain" description="PHD-type" evidence="13">
    <location>
        <begin position="2139"/>
        <end position="2189"/>
    </location>
</feature>
<dbReference type="PRINTS" id="PR00503">
    <property type="entry name" value="BROMODOMAIN"/>
</dbReference>
<dbReference type="InterPro" id="IPR001965">
    <property type="entry name" value="Znf_PHD"/>
</dbReference>
<evidence type="ECO:0000256" key="3">
    <source>
        <dbReference type="ARBA" id="ARBA00022771"/>
    </source>
</evidence>
<dbReference type="CDD" id="cd15559">
    <property type="entry name" value="PHD1_BPTF"/>
    <property type="match status" value="1"/>
</dbReference>
<dbReference type="PANTHER" id="PTHR45975">
    <property type="entry name" value="NUCLEOSOME-REMODELING FACTOR SUBUNIT BPTF"/>
    <property type="match status" value="1"/>
</dbReference>
<feature type="compositionally biased region" description="Low complexity" evidence="11">
    <location>
        <begin position="1875"/>
        <end position="1896"/>
    </location>
</feature>
<dbReference type="InterPro" id="IPR028941">
    <property type="entry name" value="WHIM2_dom"/>
</dbReference>
<dbReference type="InterPro" id="IPR018501">
    <property type="entry name" value="DDT_dom"/>
</dbReference>
<dbReference type="Pfam" id="PF02791">
    <property type="entry name" value="DDT"/>
    <property type="match status" value="1"/>
</dbReference>
<feature type="compositionally biased region" description="Low complexity" evidence="11">
    <location>
        <begin position="2066"/>
        <end position="2078"/>
    </location>
</feature>
<dbReference type="InterPro" id="IPR011011">
    <property type="entry name" value="Znf_FYVE_PHD"/>
</dbReference>
<dbReference type="InterPro" id="IPR019786">
    <property type="entry name" value="Zinc_finger_PHD-type_CS"/>
</dbReference>
<comment type="caution">
    <text evidence="15">The sequence shown here is derived from an EMBL/GenBank/DDBJ whole genome shotgun (WGS) entry which is preliminary data.</text>
</comment>
<dbReference type="GO" id="GO:0016589">
    <property type="term" value="C:NURF complex"/>
    <property type="evidence" value="ECO:0007669"/>
    <property type="project" value="InterPro"/>
</dbReference>
<keyword evidence="4" id="KW-0862">Zinc</keyword>
<dbReference type="InterPro" id="IPR001487">
    <property type="entry name" value="Bromodomain"/>
</dbReference>
<feature type="region of interest" description="Disordered" evidence="11">
    <location>
        <begin position="1374"/>
        <end position="1393"/>
    </location>
</feature>
<dbReference type="PROSITE" id="PS00633">
    <property type="entry name" value="BROMODOMAIN_1"/>
    <property type="match status" value="1"/>
</dbReference>
<dbReference type="InterPro" id="IPR036427">
    <property type="entry name" value="Bromodomain-like_sf"/>
</dbReference>
<feature type="compositionally biased region" description="Basic residues" evidence="11">
    <location>
        <begin position="2231"/>
        <end position="2244"/>
    </location>
</feature>
<feature type="compositionally biased region" description="Low complexity" evidence="11">
    <location>
        <begin position="13"/>
        <end position="30"/>
    </location>
</feature>
<feature type="region of interest" description="Disordered" evidence="11">
    <location>
        <begin position="1"/>
        <end position="186"/>
    </location>
</feature>
<keyword evidence="5" id="KW-0805">Transcription regulation</keyword>
<evidence type="ECO:0000256" key="11">
    <source>
        <dbReference type="SAM" id="MobiDB-lite"/>
    </source>
</evidence>
<feature type="compositionally biased region" description="Acidic residues" evidence="11">
    <location>
        <begin position="110"/>
        <end position="160"/>
    </location>
</feature>
<reference evidence="15" key="1">
    <citation type="submission" date="2020-06" db="EMBL/GenBank/DDBJ databases">
        <authorList>
            <person name="Ji K."/>
            <person name="Li J."/>
        </authorList>
    </citation>
    <scope>NUCLEOTIDE SEQUENCE</scope>
    <source>
        <strain evidence="15">JKM2019</strain>
        <tissue evidence="15">Whole body</tissue>
    </source>
</reference>
<feature type="region of interest" description="Disordered" evidence="11">
    <location>
        <begin position="2194"/>
        <end position="2256"/>
    </location>
</feature>
<feature type="compositionally biased region" description="Low complexity" evidence="11">
    <location>
        <begin position="1855"/>
        <end position="1865"/>
    </location>
</feature>
<feature type="compositionally biased region" description="Low complexity" evidence="11">
    <location>
        <begin position="1378"/>
        <end position="1390"/>
    </location>
</feature>
<feature type="region of interest" description="Disordered" evidence="11">
    <location>
        <begin position="1254"/>
        <end position="1280"/>
    </location>
</feature>
<feature type="compositionally biased region" description="Basic residues" evidence="11">
    <location>
        <begin position="1"/>
        <end position="12"/>
    </location>
</feature>
<keyword evidence="6 9" id="KW-0103">Bromodomain</keyword>
<feature type="region of interest" description="Disordered" evidence="11">
    <location>
        <begin position="2058"/>
        <end position="2113"/>
    </location>
</feature>
<protein>
    <submittedName>
        <fullName evidence="15">Nucleosome-remodeling factor subunit bptf-like protein</fullName>
    </submittedName>
</protein>
<feature type="compositionally biased region" description="Low complexity" evidence="11">
    <location>
        <begin position="2095"/>
        <end position="2113"/>
    </location>
</feature>
<dbReference type="SUPFAM" id="SSF57903">
    <property type="entry name" value="FYVE/PHD zinc finger"/>
    <property type="match status" value="3"/>
</dbReference>
<dbReference type="InterPro" id="IPR013083">
    <property type="entry name" value="Znf_RING/FYVE/PHD"/>
</dbReference>
<comment type="subcellular location">
    <subcellularLocation>
        <location evidence="1">Nucleus</location>
    </subcellularLocation>
</comment>
<dbReference type="InterPro" id="IPR038028">
    <property type="entry name" value="BPTF"/>
</dbReference>
<dbReference type="SMART" id="SM00297">
    <property type="entry name" value="BROMO"/>
    <property type="match status" value="1"/>
</dbReference>
<keyword evidence="3 10" id="KW-0863">Zinc-finger</keyword>
<gene>
    <name evidence="15" type="ORF">HUG17_5902</name>
</gene>
<proteinExistence type="predicted"/>
<evidence type="ECO:0000256" key="10">
    <source>
        <dbReference type="PROSITE-ProRule" id="PRU00146"/>
    </source>
</evidence>
<evidence type="ECO:0000256" key="8">
    <source>
        <dbReference type="ARBA" id="ARBA00023242"/>
    </source>
</evidence>
<dbReference type="GO" id="GO:0006357">
    <property type="term" value="P:regulation of transcription by RNA polymerase II"/>
    <property type="evidence" value="ECO:0007669"/>
    <property type="project" value="InterPro"/>
</dbReference>